<dbReference type="SUPFAM" id="SSF49299">
    <property type="entry name" value="PKD domain"/>
    <property type="match status" value="1"/>
</dbReference>
<reference evidence="9 10" key="1">
    <citation type="submission" date="2024-04" db="EMBL/GenBank/DDBJ databases">
        <title>Novel genus in family Flammeovirgaceae.</title>
        <authorList>
            <person name="Nguyen T.H."/>
            <person name="Vuong T.Q."/>
            <person name="Le H."/>
            <person name="Kim S.-G."/>
        </authorList>
    </citation>
    <scope>NUCLEOTIDE SEQUENCE [LARGE SCALE GENOMIC DNA]</scope>
    <source>
        <strain evidence="9 10">JCM 23209</strain>
    </source>
</reference>
<comment type="caution">
    <text evidence="9">The sequence shown here is derived from an EMBL/GenBank/DDBJ whole genome shotgun (WGS) entry which is preliminary data.</text>
</comment>
<dbReference type="GO" id="GO:0010411">
    <property type="term" value="P:xyloglucan metabolic process"/>
    <property type="evidence" value="ECO:0007669"/>
    <property type="project" value="TreeGrafter"/>
</dbReference>
<evidence type="ECO:0000256" key="4">
    <source>
        <dbReference type="ARBA" id="ARBA00023295"/>
    </source>
</evidence>
<dbReference type="Gene3D" id="2.60.40.10">
    <property type="entry name" value="Immunoglobulins"/>
    <property type="match status" value="2"/>
</dbReference>
<dbReference type="SUPFAM" id="SSF49785">
    <property type="entry name" value="Galactose-binding domain-like"/>
    <property type="match status" value="2"/>
</dbReference>
<sequence length="1323" mass="143746">MQEPDPNFFEVQRAYEEYYRTHSKEKSARMGLNWKVFERWAFSVSSRVQPDGSIISQHEEVVRFRKQKKTRAAWRSASTDNGNWSIVGPVGNPNQSFGQPNGNGRVNALVFHPTDPSIMYCGAPDGGLWKKTGNNPWQSLNTDMLSKIGVSAIFIDPNNTSRILIGTGDRDGSGDGDGVYESTDDGQSWAPSNTGMAGTTVGRLEVDPNNVSTLLAATNQGIYKSTDGGHTWTKKSTASGNYRDLRYKPGSSTIVYATAGKDYYRSTNGGESWSLITVGSTTGLNNPRKVLGVTPANPNVVYIMYAGAEGREFGGLYKSTDSGQTFSLKSSSPNILGWASDGNGTGGQWSYDLCMAVSNTNANQIYVGGIGVWRSNNSGTTWTNIGHWGNQVHADQHDLVFSPHNNLLYSGNDGGIDVYQNNSWTEILEGLAISQIYRIGQSASQKDIVQTGLQDNGCISYENGAWRATAAGDGAEVLVDYSDHKYQYNTYGSSIRRSSNYGQSFQGIAGNNNYGITESGPYVTDYVLDKTNPNWMYIGYKNVWRNSSVRTGTQWTKISDFGNSDNIKDLEQSSANTSLFYVLTNGNKLYRSDNITAGNPGFSNLSATLPQSWGLRGIASHPSDENTVYLLCSNAVYKSSNKGSSWLNITGSLTSAGSLTCFVYDESSDEGLYVGTTHAIYYKDNTLNDWILFDNNMPNVEVTEMEIFYGSTRGGSVVRAGTWGRGLWESPLFSGSGSSNQAPLAAITYPSHQQQFTSLDTLLLTANASDPDGSVSSVEFFVNGVSLGTDLSAPYEMAWEIPSYGTFNISVRVTDNEGASRYSEIVQIEVVDTSLISQSAWTLEYVDSEETSGENGAAVNAFDGDESSIWHTEWSASQPVHPHEIQINLGAQYMIEGLKYLPRPGGGNGTIAGYEIYTKENAGDSWQLAGSGTWTYAVAGEEKTVNFTPVQGGYIRLVATSEINGNAYTSAAEINVRGIPVNNQSPQVSIIAPDDQQYYTSLETITIIADASDPDGSVSSVEFFADGNSIGTDTSTPYSISWTLPVYATYTLTAQATDNLGAQTISSTIQITATESTPIWSLLYTDSEETTGENGAAINAFDDAPSTIWHTEWYNSDPVHPHEIQVDMGAVSPIGGFTYLPRQDGSSNGTIAGYEFYTKVNSGDSWQLAASGTWSYASTGEEKTVNFTVVSARYIRLVATSEINGNAWASAAEIDIITSQLLSASVQGKPAVEKSTTFEKPELHLYPNPADHELNLTFQCAEEVGYNLLITDVSGRQFLRKKAKSERGTNRLNVSTNALPPGVYILKLQGNRFSMAKQFVIER</sequence>
<dbReference type="EMBL" id="JBDKWZ010000015">
    <property type="protein sequence ID" value="MEN7550621.1"/>
    <property type="molecule type" value="Genomic_DNA"/>
</dbReference>
<dbReference type="PANTHER" id="PTHR43739:SF2">
    <property type="entry name" value="OLIGOXYLOGLUCAN-REDUCING END-SPECIFIC XYLOGLUCANASE-RELATED"/>
    <property type="match status" value="1"/>
</dbReference>
<dbReference type="Gene3D" id="2.130.10.10">
    <property type="entry name" value="YVTN repeat-like/Quinoprotein amine dehydrogenase"/>
    <property type="match status" value="3"/>
</dbReference>
<protein>
    <submittedName>
        <fullName evidence="9">Discoidin domain-containing protein</fullName>
    </submittedName>
</protein>
<evidence type="ECO:0000259" key="8">
    <source>
        <dbReference type="PROSITE" id="PS50022"/>
    </source>
</evidence>
<keyword evidence="10" id="KW-1185">Reference proteome</keyword>
<dbReference type="Gene3D" id="2.60.120.260">
    <property type="entry name" value="Galactose-binding domain-like"/>
    <property type="match status" value="2"/>
</dbReference>
<dbReference type="NCBIfam" id="TIGR04183">
    <property type="entry name" value="Por_Secre_tail"/>
    <property type="match status" value="1"/>
</dbReference>
<dbReference type="Proteomes" id="UP001403385">
    <property type="component" value="Unassembled WGS sequence"/>
</dbReference>
<name>A0AAW9SCB2_9BACT</name>
<dbReference type="CDD" id="cd15482">
    <property type="entry name" value="Sialidase_non-viral"/>
    <property type="match status" value="1"/>
</dbReference>
<dbReference type="SUPFAM" id="SSF110296">
    <property type="entry name" value="Oligoxyloglucan reducing end-specific cellobiohydrolase"/>
    <property type="match status" value="2"/>
</dbReference>
<dbReference type="GO" id="GO:0000272">
    <property type="term" value="P:polysaccharide catabolic process"/>
    <property type="evidence" value="ECO:0007669"/>
    <property type="project" value="UniProtKB-KW"/>
</dbReference>
<gene>
    <name evidence="9" type="ORF">AAG747_22065</name>
</gene>
<dbReference type="Pfam" id="PF17957">
    <property type="entry name" value="Big_7"/>
    <property type="match status" value="2"/>
</dbReference>
<comment type="similarity">
    <text evidence="6">Belongs to the glycosyl hydrolase 74 family.</text>
</comment>
<feature type="domain" description="F5/8 type C" evidence="8">
    <location>
        <begin position="1066"/>
        <end position="1219"/>
    </location>
</feature>
<evidence type="ECO:0000256" key="2">
    <source>
        <dbReference type="ARBA" id="ARBA00022801"/>
    </source>
</evidence>
<dbReference type="InterPro" id="IPR008979">
    <property type="entry name" value="Galactose-bd-like_sf"/>
</dbReference>
<evidence type="ECO:0000256" key="6">
    <source>
        <dbReference type="ARBA" id="ARBA00037986"/>
    </source>
</evidence>
<dbReference type="Pfam" id="PF18962">
    <property type="entry name" value="Por_Secre_tail"/>
    <property type="match status" value="1"/>
</dbReference>
<evidence type="ECO:0000256" key="5">
    <source>
        <dbReference type="ARBA" id="ARBA00023326"/>
    </source>
</evidence>
<dbReference type="InterPro" id="IPR013783">
    <property type="entry name" value="Ig-like_fold"/>
</dbReference>
<feature type="domain" description="F5/8 type C" evidence="8">
    <location>
        <begin position="823"/>
        <end position="979"/>
    </location>
</feature>
<evidence type="ECO:0000256" key="7">
    <source>
        <dbReference type="SAM" id="MobiDB-lite"/>
    </source>
</evidence>
<dbReference type="GO" id="GO:0016798">
    <property type="term" value="F:hydrolase activity, acting on glycosyl bonds"/>
    <property type="evidence" value="ECO:0007669"/>
    <property type="project" value="UniProtKB-KW"/>
</dbReference>
<dbReference type="InterPro" id="IPR035986">
    <property type="entry name" value="PKD_dom_sf"/>
</dbReference>
<dbReference type="Pfam" id="PF00754">
    <property type="entry name" value="F5_F8_type_C"/>
    <property type="match status" value="2"/>
</dbReference>
<feature type="region of interest" description="Disordered" evidence="7">
    <location>
        <begin position="168"/>
        <end position="193"/>
    </location>
</feature>
<evidence type="ECO:0000313" key="9">
    <source>
        <dbReference type="EMBL" id="MEN7550621.1"/>
    </source>
</evidence>
<evidence type="ECO:0000313" key="10">
    <source>
        <dbReference type="Proteomes" id="UP001403385"/>
    </source>
</evidence>
<keyword evidence="3" id="KW-0119">Carbohydrate metabolism</keyword>
<keyword evidence="4" id="KW-0326">Glycosidase</keyword>
<organism evidence="9 10">
    <name type="scientific">Rapidithrix thailandica</name>
    <dbReference type="NCBI Taxonomy" id="413964"/>
    <lineage>
        <taxon>Bacteria</taxon>
        <taxon>Pseudomonadati</taxon>
        <taxon>Bacteroidota</taxon>
        <taxon>Cytophagia</taxon>
        <taxon>Cytophagales</taxon>
        <taxon>Flammeovirgaceae</taxon>
        <taxon>Rapidithrix</taxon>
    </lineage>
</organism>
<dbReference type="RefSeq" id="WP_346823402.1">
    <property type="nucleotide sequence ID" value="NZ_JBDKWZ010000015.1"/>
</dbReference>
<dbReference type="PROSITE" id="PS50022">
    <property type="entry name" value="FA58C_3"/>
    <property type="match status" value="2"/>
</dbReference>
<keyword evidence="1" id="KW-0732">Signal</keyword>
<proteinExistence type="inferred from homology"/>
<accession>A0AAW9SCB2</accession>
<dbReference type="InterPro" id="IPR000421">
    <property type="entry name" value="FA58C"/>
</dbReference>
<evidence type="ECO:0000256" key="1">
    <source>
        <dbReference type="ARBA" id="ARBA00022729"/>
    </source>
</evidence>
<dbReference type="InterPro" id="IPR026444">
    <property type="entry name" value="Secre_tail"/>
</dbReference>
<dbReference type="InterPro" id="IPR052025">
    <property type="entry name" value="Xyloglucanase_GH74"/>
</dbReference>
<keyword evidence="5" id="KW-0624">Polysaccharide degradation</keyword>
<dbReference type="InterPro" id="IPR015943">
    <property type="entry name" value="WD40/YVTN_repeat-like_dom_sf"/>
</dbReference>
<keyword evidence="2" id="KW-0378">Hydrolase</keyword>
<dbReference type="PANTHER" id="PTHR43739">
    <property type="entry name" value="XYLOGLUCANASE (EUROFUNG)"/>
    <property type="match status" value="1"/>
</dbReference>
<evidence type="ECO:0000256" key="3">
    <source>
        <dbReference type="ARBA" id="ARBA00023277"/>
    </source>
</evidence>